<dbReference type="Pfam" id="PF13354">
    <property type="entry name" value="Beta-lactamase2"/>
    <property type="match status" value="1"/>
</dbReference>
<dbReference type="InterPro" id="IPR045155">
    <property type="entry name" value="Beta-lactam_cat"/>
</dbReference>
<gene>
    <name evidence="2" type="ORF">V1633_09245</name>
    <name evidence="3" type="ORF">V1633_33445</name>
</gene>
<dbReference type="PANTHER" id="PTHR35333">
    <property type="entry name" value="BETA-LACTAMASE"/>
    <property type="match status" value="1"/>
</dbReference>
<dbReference type="InterPro" id="IPR000871">
    <property type="entry name" value="Beta-lactam_class-A"/>
</dbReference>
<evidence type="ECO:0000313" key="3">
    <source>
        <dbReference type="EMBL" id="MEE6263394.1"/>
    </source>
</evidence>
<dbReference type="InterPro" id="IPR012338">
    <property type="entry name" value="Beta-lactam/transpept-like"/>
</dbReference>
<protein>
    <submittedName>
        <fullName evidence="2">Serine hydrolase</fullName>
    </submittedName>
</protein>
<comment type="caution">
    <text evidence="2">The sequence shown here is derived from an EMBL/GenBank/DDBJ whole genome shotgun (WGS) entry which is preliminary data.</text>
</comment>
<dbReference type="RefSeq" id="WP_331213763.1">
    <property type="nucleotide sequence ID" value="NZ_JAZGQK010000006.1"/>
</dbReference>
<keyword evidence="2" id="KW-0378">Hydrolase</keyword>
<accession>A0ABU7RQ91</accession>
<dbReference type="Gene3D" id="3.40.710.10">
    <property type="entry name" value="DD-peptidase/beta-lactamase superfamily"/>
    <property type="match status" value="1"/>
</dbReference>
<organism evidence="2 4">
    <name type="scientific">Plantactinospora sonchi</name>
    <dbReference type="NCBI Taxonomy" id="1544735"/>
    <lineage>
        <taxon>Bacteria</taxon>
        <taxon>Bacillati</taxon>
        <taxon>Actinomycetota</taxon>
        <taxon>Actinomycetes</taxon>
        <taxon>Micromonosporales</taxon>
        <taxon>Micromonosporaceae</taxon>
        <taxon>Plantactinospora</taxon>
    </lineage>
</organism>
<dbReference type="EMBL" id="JAZGQK010000037">
    <property type="protein sequence ID" value="MEE6263394.1"/>
    <property type="molecule type" value="Genomic_DNA"/>
</dbReference>
<reference evidence="2 4" key="1">
    <citation type="submission" date="2024-01" db="EMBL/GenBank/DDBJ databases">
        <title>Genome insights into Plantactinospora sonchi sp. nov.</title>
        <authorList>
            <person name="Wang L."/>
        </authorList>
    </citation>
    <scope>NUCLEOTIDE SEQUENCE [LARGE SCALE GENOMIC DNA]</scope>
    <source>
        <strain evidence="2 4">NEAU-QY2</strain>
    </source>
</reference>
<dbReference type="SUPFAM" id="SSF56601">
    <property type="entry name" value="beta-lactamase/transpeptidase-like"/>
    <property type="match status" value="1"/>
</dbReference>
<evidence type="ECO:0000259" key="1">
    <source>
        <dbReference type="Pfam" id="PF13354"/>
    </source>
</evidence>
<evidence type="ECO:0000313" key="4">
    <source>
        <dbReference type="Proteomes" id="UP001332243"/>
    </source>
</evidence>
<dbReference type="Proteomes" id="UP001332243">
    <property type="component" value="Unassembled WGS sequence"/>
</dbReference>
<dbReference type="GO" id="GO:0016787">
    <property type="term" value="F:hydrolase activity"/>
    <property type="evidence" value="ECO:0007669"/>
    <property type="project" value="UniProtKB-KW"/>
</dbReference>
<dbReference type="PANTHER" id="PTHR35333:SF3">
    <property type="entry name" value="BETA-LACTAMASE-TYPE TRANSPEPTIDASE FOLD CONTAINING PROTEIN"/>
    <property type="match status" value="1"/>
</dbReference>
<sequence length="306" mass="33323">MASRSRRRGVGRREILLSGATALLGVGVVGSGITRWWEDGASGTSAALVPPPTPPTPTPDYQGIARSKIEKYLRDAGDRVTVAVRDQVTGLELTVGKRRFQTASIVKVDILAALLLHRQEQGKSLTSYERNLARPMIVLSDNNATTSLYQTIGYRAGLTEANKTLGLKETKPNASWGMTTTTAADQLRLLKTITDPDGPLTEASRKYLLGLMGDVDEAQDWGITAAAGEDATASYVKNGWDTIDIDNGLWQVNSIGRIIEPDRDWLIAVLSDHHASQEKGIKLVERVAKYTLNQLRPIPAPEDQTH</sequence>
<dbReference type="EMBL" id="JAZGQK010000006">
    <property type="protein sequence ID" value="MEE6258671.1"/>
    <property type="molecule type" value="Genomic_DNA"/>
</dbReference>
<keyword evidence="4" id="KW-1185">Reference proteome</keyword>
<evidence type="ECO:0000313" key="2">
    <source>
        <dbReference type="EMBL" id="MEE6258671.1"/>
    </source>
</evidence>
<proteinExistence type="predicted"/>
<feature type="domain" description="Beta-lactamase class A catalytic" evidence="1">
    <location>
        <begin position="130"/>
        <end position="227"/>
    </location>
</feature>
<name>A0ABU7RQ91_9ACTN</name>